<feature type="non-terminal residue" evidence="4">
    <location>
        <position position="1"/>
    </location>
</feature>
<evidence type="ECO:0000256" key="1">
    <source>
        <dbReference type="ARBA" id="ARBA00007831"/>
    </source>
</evidence>
<dbReference type="Gene3D" id="1.10.220.10">
    <property type="entry name" value="Annexin"/>
    <property type="match status" value="1"/>
</dbReference>
<comment type="similarity">
    <text evidence="1">Belongs to the annexin family.</text>
</comment>
<evidence type="ECO:0000256" key="2">
    <source>
        <dbReference type="ARBA" id="ARBA00022737"/>
    </source>
</evidence>
<gene>
    <name evidence="4" type="primary">ORF8790</name>
</gene>
<dbReference type="AlphaFoldDB" id="A0A0B6Y0T6"/>
<keyword evidence="3" id="KW-0041">Annexin</keyword>
<evidence type="ECO:0008006" key="5">
    <source>
        <dbReference type="Google" id="ProtNLM"/>
    </source>
</evidence>
<dbReference type="InterPro" id="IPR037104">
    <property type="entry name" value="Annexin_sf"/>
</dbReference>
<dbReference type="GO" id="GO:0005737">
    <property type="term" value="C:cytoplasm"/>
    <property type="evidence" value="ECO:0007669"/>
    <property type="project" value="TreeGrafter"/>
</dbReference>
<dbReference type="EMBL" id="HACG01002904">
    <property type="protein sequence ID" value="CEK49769.1"/>
    <property type="molecule type" value="Transcribed_RNA"/>
</dbReference>
<dbReference type="InterPro" id="IPR018502">
    <property type="entry name" value="Annexin_repeat"/>
</dbReference>
<feature type="non-terminal residue" evidence="4">
    <location>
        <position position="147"/>
    </location>
</feature>
<dbReference type="GO" id="GO:0005544">
    <property type="term" value="F:calcium-dependent phospholipid binding"/>
    <property type="evidence" value="ECO:0007669"/>
    <property type="project" value="InterPro"/>
</dbReference>
<dbReference type="GO" id="GO:0001786">
    <property type="term" value="F:phosphatidylserine binding"/>
    <property type="evidence" value="ECO:0007669"/>
    <property type="project" value="TreeGrafter"/>
</dbReference>
<dbReference type="GO" id="GO:0005886">
    <property type="term" value="C:plasma membrane"/>
    <property type="evidence" value="ECO:0007669"/>
    <property type="project" value="TreeGrafter"/>
</dbReference>
<organism evidence="4">
    <name type="scientific">Arion vulgaris</name>
    <dbReference type="NCBI Taxonomy" id="1028688"/>
    <lineage>
        <taxon>Eukaryota</taxon>
        <taxon>Metazoa</taxon>
        <taxon>Spiralia</taxon>
        <taxon>Lophotrochozoa</taxon>
        <taxon>Mollusca</taxon>
        <taxon>Gastropoda</taxon>
        <taxon>Heterobranchia</taxon>
        <taxon>Euthyneura</taxon>
        <taxon>Panpulmonata</taxon>
        <taxon>Eupulmonata</taxon>
        <taxon>Stylommatophora</taxon>
        <taxon>Helicina</taxon>
        <taxon>Arionoidea</taxon>
        <taxon>Arionidae</taxon>
        <taxon>Arion</taxon>
    </lineage>
</organism>
<protein>
    <recommendedName>
        <fullName evidence="5">Annexin</fullName>
    </recommendedName>
</protein>
<dbReference type="GO" id="GO:0005509">
    <property type="term" value="F:calcium ion binding"/>
    <property type="evidence" value="ECO:0007669"/>
    <property type="project" value="InterPro"/>
</dbReference>
<sequence>GTDEAALTEIICIKTKPELDDIKKVYKQEYKKDLMKEIKKETSGDLRDIFVQQISDKKEKEAKVNEAKAKQDAKDLHENPSPALLKQIFQNHFTATADAYRRLYNEDISVPIKKVCPGEVGSAYSALAKEDSAVFFAEKLKNAMNGI</sequence>
<dbReference type="GO" id="GO:0005634">
    <property type="term" value="C:nucleus"/>
    <property type="evidence" value="ECO:0007669"/>
    <property type="project" value="TreeGrafter"/>
</dbReference>
<evidence type="ECO:0000313" key="4">
    <source>
        <dbReference type="EMBL" id="CEK49769.1"/>
    </source>
</evidence>
<proteinExistence type="inferred from homology"/>
<dbReference type="SUPFAM" id="SSF47874">
    <property type="entry name" value="Annexin"/>
    <property type="match status" value="1"/>
</dbReference>
<dbReference type="PANTHER" id="PTHR10502:SF102">
    <property type="entry name" value="ANNEXIN B11"/>
    <property type="match status" value="1"/>
</dbReference>
<dbReference type="SMART" id="SM00335">
    <property type="entry name" value="ANX"/>
    <property type="match status" value="1"/>
</dbReference>
<evidence type="ECO:0000256" key="3">
    <source>
        <dbReference type="ARBA" id="ARBA00023216"/>
    </source>
</evidence>
<keyword evidence="2" id="KW-0677">Repeat</keyword>
<dbReference type="GO" id="GO:0012506">
    <property type="term" value="C:vesicle membrane"/>
    <property type="evidence" value="ECO:0007669"/>
    <property type="project" value="TreeGrafter"/>
</dbReference>
<dbReference type="PROSITE" id="PS51897">
    <property type="entry name" value="ANNEXIN_2"/>
    <property type="match status" value="1"/>
</dbReference>
<name>A0A0B6Y0T6_9EUPU</name>
<dbReference type="PANTHER" id="PTHR10502">
    <property type="entry name" value="ANNEXIN"/>
    <property type="match status" value="1"/>
</dbReference>
<dbReference type="Pfam" id="PF00191">
    <property type="entry name" value="Annexin"/>
    <property type="match status" value="1"/>
</dbReference>
<reference evidence="4" key="1">
    <citation type="submission" date="2014-12" db="EMBL/GenBank/DDBJ databases">
        <title>Insight into the proteome of Arion vulgaris.</title>
        <authorList>
            <person name="Aradska J."/>
            <person name="Bulat T."/>
            <person name="Smidak R."/>
            <person name="Sarate P."/>
            <person name="Gangsoo J."/>
            <person name="Sialana F."/>
            <person name="Bilban M."/>
            <person name="Lubec G."/>
        </authorList>
    </citation>
    <scope>NUCLEOTIDE SEQUENCE</scope>
    <source>
        <tissue evidence="4">Skin</tissue>
    </source>
</reference>
<accession>A0A0B6Y0T6</accession>